<dbReference type="PANTHER" id="PTHR47337:SF1">
    <property type="entry name" value="TETRATRICOPEPTIDE REPEAT (TPR)-LIKE SUPERFAMILY PROTEIN"/>
    <property type="match status" value="1"/>
</dbReference>
<evidence type="ECO:0000313" key="5">
    <source>
        <dbReference type="Proteomes" id="UP001419268"/>
    </source>
</evidence>
<dbReference type="InterPro" id="IPR001214">
    <property type="entry name" value="SET_dom"/>
</dbReference>
<reference evidence="4 5" key="1">
    <citation type="submission" date="2024-01" db="EMBL/GenBank/DDBJ databases">
        <title>Genome assemblies of Stephania.</title>
        <authorList>
            <person name="Yang L."/>
        </authorList>
    </citation>
    <scope>NUCLEOTIDE SEQUENCE [LARGE SCALE GENOMIC DNA]</scope>
    <source>
        <strain evidence="4">JXDWG</strain>
        <tissue evidence="4">Leaf</tissue>
    </source>
</reference>
<dbReference type="InterPro" id="IPR046341">
    <property type="entry name" value="SET_dom_sf"/>
</dbReference>
<keyword evidence="5" id="KW-1185">Reference proteome</keyword>
<dbReference type="EMBL" id="JBBNAG010000006">
    <property type="protein sequence ID" value="KAK9125840.1"/>
    <property type="molecule type" value="Genomic_DNA"/>
</dbReference>
<evidence type="ECO:0000259" key="3">
    <source>
        <dbReference type="PROSITE" id="PS50280"/>
    </source>
</evidence>
<dbReference type="Gene3D" id="1.25.40.10">
    <property type="entry name" value="Tetratricopeptide repeat domain"/>
    <property type="match status" value="2"/>
</dbReference>
<accession>A0AAP0J2G4</accession>
<dbReference type="Pfam" id="PF00856">
    <property type="entry name" value="SET"/>
    <property type="match status" value="1"/>
</dbReference>
<dbReference type="AlphaFoldDB" id="A0AAP0J2G4"/>
<dbReference type="SUPFAM" id="SSF82199">
    <property type="entry name" value="SET domain"/>
    <property type="match status" value="1"/>
</dbReference>
<dbReference type="InterPro" id="IPR019734">
    <property type="entry name" value="TPR_rpt"/>
</dbReference>
<sequence length="804" mass="89136">MERLKSEVPSTLIRKISSATTEQDLLSTSSALLDFFLSHPLFNTVARELADPELALCGKNRASALGLKRKGNESFSHGQFDKALNLYSQALRVAPMDDRDLVATLYLNRASSLFKMGLFTECRRDCDRAVVLSPSYAKAWYRRAKVNASLKSHNEAISDMNVALNLEPSVGLKRQIKEELVLIVNSRQSCNSLRKACHKSVGIHVESPKIKLQCVSTPDKGRGMVSISDISDGSLIHSEEPYAVILSKHYRETHCHFCMNELPVDSVPCSSCSVPLYCSQWCLERAGGVGAKNLLSDYPFHEMLPTDLQSYISSVILAPDSLPGAANPDSGGIAEHKHECGGVNWFAVLPSEIILAARMIVKSIEQRKRSEGTTESAKTLELVHNFGKLPIESKLDFHIYSIVLTHCLQQSYGAEFPLTGVSVSQLVIAMSQVKLNAMAIVHMKSTDAFWSTEQLGNLLRNKNTLTNNVEQVRLGQAIYSTGSLFNHSCRPNVHTYFLSRTLFVRSTEFVQAGFPLELSYGPQVGQWSRDERQQLLQDQYSFKCNCSGCAQLNVSDIVISSFSCSEPNCFGIVLDDSILKLEKLNFDCVQQVPTIFSLKSLVPIDNPEREDIEKVARCVLKHNDVSCTMVPGYCLNCGSHCDLKSLRLASSKAIHHMERALIGMLDDTTSTEVRTNLLSDALSALDILRSILHAYNKEIAQAEDNLAKALCLIGDFQSALHYCEASIGILEKLYHPKHIVIGNELVKLASIQLCTGDHISALNTIDRFNVIFQLYYGSHAMRIFPYLDSLKKDAAKLALENCAL</sequence>
<gene>
    <name evidence="4" type="ORF">Scep_014686</name>
</gene>
<dbReference type="Pfam" id="PF13181">
    <property type="entry name" value="TPR_8"/>
    <property type="match status" value="1"/>
</dbReference>
<dbReference type="InterPro" id="IPR011990">
    <property type="entry name" value="TPR-like_helical_dom_sf"/>
</dbReference>
<dbReference type="SMART" id="SM00028">
    <property type="entry name" value="TPR"/>
    <property type="match status" value="4"/>
</dbReference>
<name>A0AAP0J2G4_9MAGN</name>
<feature type="coiled-coil region" evidence="2">
    <location>
        <begin position="685"/>
        <end position="712"/>
    </location>
</feature>
<comment type="caution">
    <text evidence="4">The sequence shown here is derived from an EMBL/GenBank/DDBJ whole genome shotgun (WGS) entry which is preliminary data.</text>
</comment>
<protein>
    <recommendedName>
        <fullName evidence="3">SET domain-containing protein</fullName>
    </recommendedName>
</protein>
<dbReference type="Gene3D" id="2.170.270.10">
    <property type="entry name" value="SET domain"/>
    <property type="match status" value="1"/>
</dbReference>
<evidence type="ECO:0000256" key="1">
    <source>
        <dbReference type="PROSITE-ProRule" id="PRU00339"/>
    </source>
</evidence>
<dbReference type="PANTHER" id="PTHR47337">
    <property type="entry name" value="TETRATRICOPEPTIDE REPEAT (TPR)-LIKE SUPERFAMILY PROTEIN"/>
    <property type="match status" value="1"/>
</dbReference>
<feature type="repeat" description="TPR" evidence="1">
    <location>
        <begin position="137"/>
        <end position="170"/>
    </location>
</feature>
<organism evidence="4 5">
    <name type="scientific">Stephania cephalantha</name>
    <dbReference type="NCBI Taxonomy" id="152367"/>
    <lineage>
        <taxon>Eukaryota</taxon>
        <taxon>Viridiplantae</taxon>
        <taxon>Streptophyta</taxon>
        <taxon>Embryophyta</taxon>
        <taxon>Tracheophyta</taxon>
        <taxon>Spermatophyta</taxon>
        <taxon>Magnoliopsida</taxon>
        <taxon>Ranunculales</taxon>
        <taxon>Menispermaceae</taxon>
        <taxon>Menispermoideae</taxon>
        <taxon>Cissampelideae</taxon>
        <taxon>Stephania</taxon>
    </lineage>
</organism>
<dbReference type="SUPFAM" id="SSF48452">
    <property type="entry name" value="TPR-like"/>
    <property type="match status" value="1"/>
</dbReference>
<keyword evidence="2" id="KW-0175">Coiled coil</keyword>
<dbReference type="PROSITE" id="PS50005">
    <property type="entry name" value="TPR"/>
    <property type="match status" value="2"/>
</dbReference>
<keyword evidence="1" id="KW-0802">TPR repeat</keyword>
<evidence type="ECO:0000256" key="2">
    <source>
        <dbReference type="SAM" id="Coils"/>
    </source>
</evidence>
<evidence type="ECO:0000313" key="4">
    <source>
        <dbReference type="EMBL" id="KAK9125840.1"/>
    </source>
</evidence>
<dbReference type="PROSITE" id="PS50280">
    <property type="entry name" value="SET"/>
    <property type="match status" value="1"/>
</dbReference>
<proteinExistence type="predicted"/>
<dbReference type="Proteomes" id="UP001419268">
    <property type="component" value="Unassembled WGS sequence"/>
</dbReference>
<feature type="repeat" description="TPR" evidence="1">
    <location>
        <begin position="64"/>
        <end position="97"/>
    </location>
</feature>
<feature type="domain" description="SET" evidence="3">
    <location>
        <begin position="210"/>
        <end position="521"/>
    </location>
</feature>